<evidence type="ECO:0000313" key="2">
    <source>
        <dbReference type="EMBL" id="CAK9322864.1"/>
    </source>
</evidence>
<organism evidence="2 3">
    <name type="scientific">Citrullus colocynthis</name>
    <name type="common">colocynth</name>
    <dbReference type="NCBI Taxonomy" id="252529"/>
    <lineage>
        <taxon>Eukaryota</taxon>
        <taxon>Viridiplantae</taxon>
        <taxon>Streptophyta</taxon>
        <taxon>Embryophyta</taxon>
        <taxon>Tracheophyta</taxon>
        <taxon>Spermatophyta</taxon>
        <taxon>Magnoliopsida</taxon>
        <taxon>eudicotyledons</taxon>
        <taxon>Gunneridae</taxon>
        <taxon>Pentapetalae</taxon>
        <taxon>rosids</taxon>
        <taxon>fabids</taxon>
        <taxon>Cucurbitales</taxon>
        <taxon>Cucurbitaceae</taxon>
        <taxon>Benincaseae</taxon>
        <taxon>Citrullus</taxon>
    </lineage>
</organism>
<protein>
    <submittedName>
        <fullName evidence="2">Uncharacterized protein</fullName>
    </submittedName>
</protein>
<sequence>MNEKSSREKNANKGNVSNDGGDIHSPAVSSLSEEISKGEDEVFLRMKKRKRSESEEESPRFRKGTKKIEKEENKESLENKSEMEWVPGMNIPGPIPNLFAIIQEQFNLHTILDDPRLH</sequence>
<feature type="compositionally biased region" description="Basic and acidic residues" evidence="1">
    <location>
        <begin position="1"/>
        <end position="11"/>
    </location>
</feature>
<accession>A0ABP0YQR4</accession>
<gene>
    <name evidence="2" type="ORF">CITCOLO1_LOCUS15030</name>
</gene>
<feature type="compositionally biased region" description="Basic and acidic residues" evidence="1">
    <location>
        <begin position="66"/>
        <end position="82"/>
    </location>
</feature>
<proteinExistence type="predicted"/>
<keyword evidence="3" id="KW-1185">Reference proteome</keyword>
<dbReference type="EMBL" id="OZ021739">
    <property type="protein sequence ID" value="CAK9322864.1"/>
    <property type="molecule type" value="Genomic_DNA"/>
</dbReference>
<evidence type="ECO:0000256" key="1">
    <source>
        <dbReference type="SAM" id="MobiDB-lite"/>
    </source>
</evidence>
<dbReference type="Proteomes" id="UP001642487">
    <property type="component" value="Chromosome 5"/>
</dbReference>
<reference evidence="2 3" key="1">
    <citation type="submission" date="2024-03" db="EMBL/GenBank/DDBJ databases">
        <authorList>
            <person name="Gkanogiannis A."/>
            <person name="Becerra Lopez-Lavalle L."/>
        </authorList>
    </citation>
    <scope>NUCLEOTIDE SEQUENCE [LARGE SCALE GENOMIC DNA]</scope>
</reference>
<feature type="region of interest" description="Disordered" evidence="1">
    <location>
        <begin position="1"/>
        <end position="82"/>
    </location>
</feature>
<evidence type="ECO:0000313" key="3">
    <source>
        <dbReference type="Proteomes" id="UP001642487"/>
    </source>
</evidence>
<name>A0ABP0YQR4_9ROSI</name>
<feature type="compositionally biased region" description="Basic and acidic residues" evidence="1">
    <location>
        <begin position="34"/>
        <end position="44"/>
    </location>
</feature>